<evidence type="ECO:0000259" key="4">
    <source>
        <dbReference type="SMART" id="SM00382"/>
    </source>
</evidence>
<evidence type="ECO:0000256" key="1">
    <source>
        <dbReference type="ARBA" id="ARBA00006354"/>
    </source>
</evidence>
<dbReference type="InterPro" id="IPR003593">
    <property type="entry name" value="AAA+_ATPase"/>
</dbReference>
<gene>
    <name evidence="5" type="ORF">COX44_02060</name>
</gene>
<keyword evidence="2" id="KW-0547">Nucleotide-binding</keyword>
<dbReference type="Pfam" id="PF13335">
    <property type="entry name" value="Mg_chelatase_C"/>
    <property type="match status" value="1"/>
</dbReference>
<dbReference type="GO" id="GO:0003677">
    <property type="term" value="F:DNA binding"/>
    <property type="evidence" value="ECO:0007669"/>
    <property type="project" value="InterPro"/>
</dbReference>
<dbReference type="EMBL" id="PCRH01000046">
    <property type="protein sequence ID" value="PIP17033.1"/>
    <property type="molecule type" value="Genomic_DNA"/>
</dbReference>
<dbReference type="PANTHER" id="PTHR32039:SF7">
    <property type="entry name" value="COMPETENCE PROTEIN COMM"/>
    <property type="match status" value="1"/>
</dbReference>
<dbReference type="SMART" id="SM00382">
    <property type="entry name" value="AAA"/>
    <property type="match status" value="1"/>
</dbReference>
<dbReference type="NCBIfam" id="TIGR00368">
    <property type="entry name" value="YifB family Mg chelatase-like AAA ATPase"/>
    <property type="match status" value="1"/>
</dbReference>
<accession>A0A2G9YE72</accession>
<dbReference type="InterPro" id="IPR045006">
    <property type="entry name" value="CHLI-like"/>
</dbReference>
<dbReference type="Proteomes" id="UP000231480">
    <property type="component" value="Unassembled WGS sequence"/>
</dbReference>
<dbReference type="InterPro" id="IPR014721">
    <property type="entry name" value="Ribsml_uS5_D2-typ_fold_subgr"/>
</dbReference>
<protein>
    <submittedName>
        <fullName evidence="5">Magnesium chelatase</fullName>
    </submittedName>
</protein>
<evidence type="ECO:0000256" key="3">
    <source>
        <dbReference type="ARBA" id="ARBA00022840"/>
    </source>
</evidence>
<dbReference type="InterPro" id="IPR027417">
    <property type="entry name" value="P-loop_NTPase"/>
</dbReference>
<dbReference type="SUPFAM" id="SSF52540">
    <property type="entry name" value="P-loop containing nucleoside triphosphate hydrolases"/>
    <property type="match status" value="1"/>
</dbReference>
<name>A0A2G9YE72_9BACT</name>
<dbReference type="Pfam" id="PF01078">
    <property type="entry name" value="Mg_chelatase"/>
    <property type="match status" value="1"/>
</dbReference>
<comment type="caution">
    <text evidence="5">The sequence shown here is derived from an EMBL/GenBank/DDBJ whole genome shotgun (WGS) entry which is preliminary data.</text>
</comment>
<evidence type="ECO:0000313" key="5">
    <source>
        <dbReference type="EMBL" id="PIP17033.1"/>
    </source>
</evidence>
<sequence length="502" mass="54925">MPAKLKSAAIVGLDAQIIDVEVDISPGLHHFIIVGLPDTAVQESRQRVSAAVKNSGAMPPRKSHCLTVNLAPADLKKQGPAYDLPIALGYLLASSQIAFDAKNRLFVGELSLDGSIRPVNGVLPMAILAKNKKIQEFYVPAQNAAEAGLVTDLKIIPVSNLKELISHLNQKNIIKAYVQQPVSWQAEYLFDMAHIKGQEHVKRALEIAAAGGHNILLSGPPGAGKTLLARAMPSILPEMPIEEALEVSKIYSIAGLLSNKSPLIQQRPFRAPHHTCSNIALVGGGTWPKPGEISLSHHGVLFLDELPEFSRTALEALRQPLENKTINVARVNYSVDFPANFILVAAMNPCPCGYASDPYHQCTCSPSAIKHYRKKLSGPLLDRIDLHVEVSAVKYTKLASEKMAEASEQIQKRVQLAQNRQLKRKAINSQMTLGQIAEFCKIEAAGQQLLRQAVDQMHLSARGYHRVLKISRTIADLSQDDNIQTQYIAEALQYRPICSADF</sequence>
<dbReference type="PANTHER" id="PTHR32039">
    <property type="entry name" value="MAGNESIUM-CHELATASE SUBUNIT CHLI"/>
    <property type="match status" value="1"/>
</dbReference>
<feature type="domain" description="AAA+ ATPase" evidence="4">
    <location>
        <begin position="211"/>
        <end position="394"/>
    </location>
</feature>
<dbReference type="InterPro" id="IPR025158">
    <property type="entry name" value="Mg_chelat-rel_C"/>
</dbReference>
<dbReference type="Gene3D" id="3.30.230.10">
    <property type="match status" value="1"/>
</dbReference>
<dbReference type="SUPFAM" id="SSF54211">
    <property type="entry name" value="Ribosomal protein S5 domain 2-like"/>
    <property type="match status" value="1"/>
</dbReference>
<organism evidence="5 6">
    <name type="scientific">Candidatus Portnoybacteria bacterium CG23_combo_of_CG06-09_8_20_14_all_37_13</name>
    <dbReference type="NCBI Taxonomy" id="1974819"/>
    <lineage>
        <taxon>Bacteria</taxon>
        <taxon>Candidatus Portnoyibacteriota</taxon>
    </lineage>
</organism>
<dbReference type="InterPro" id="IPR001208">
    <property type="entry name" value="MCM_dom"/>
</dbReference>
<dbReference type="Gene3D" id="3.40.50.300">
    <property type="entry name" value="P-loop containing nucleotide triphosphate hydrolases"/>
    <property type="match status" value="1"/>
</dbReference>
<dbReference type="Pfam" id="PF13541">
    <property type="entry name" value="ChlI"/>
    <property type="match status" value="1"/>
</dbReference>
<proteinExistence type="inferred from homology"/>
<keyword evidence="3" id="KW-0067">ATP-binding</keyword>
<dbReference type="InterPro" id="IPR004482">
    <property type="entry name" value="Mg_chelat-rel"/>
</dbReference>
<evidence type="ECO:0000313" key="6">
    <source>
        <dbReference type="Proteomes" id="UP000231480"/>
    </source>
</evidence>
<dbReference type="AlphaFoldDB" id="A0A2G9YE72"/>
<reference evidence="5 6" key="1">
    <citation type="submission" date="2017-09" db="EMBL/GenBank/DDBJ databases">
        <title>Depth-based differentiation of microbial function through sediment-hosted aquifers and enrichment of novel symbionts in the deep terrestrial subsurface.</title>
        <authorList>
            <person name="Probst A.J."/>
            <person name="Ladd B."/>
            <person name="Jarett J.K."/>
            <person name="Geller-Mcgrath D.E."/>
            <person name="Sieber C.M."/>
            <person name="Emerson J.B."/>
            <person name="Anantharaman K."/>
            <person name="Thomas B.C."/>
            <person name="Malmstrom R."/>
            <person name="Stieglmeier M."/>
            <person name="Klingl A."/>
            <person name="Woyke T."/>
            <person name="Ryan C.M."/>
            <person name="Banfield J.F."/>
        </authorList>
    </citation>
    <scope>NUCLEOTIDE SEQUENCE [LARGE SCALE GENOMIC DNA]</scope>
    <source>
        <strain evidence="5">CG23_combo_of_CG06-09_8_20_14_all_37_13</strain>
    </source>
</reference>
<evidence type="ECO:0000256" key="2">
    <source>
        <dbReference type="ARBA" id="ARBA00022741"/>
    </source>
</evidence>
<comment type="similarity">
    <text evidence="1">Belongs to the Mg-chelatase subunits D/I family. ComM subfamily.</text>
</comment>
<dbReference type="InterPro" id="IPR020568">
    <property type="entry name" value="Ribosomal_Su5_D2-typ_SF"/>
</dbReference>
<dbReference type="CDD" id="cd00009">
    <property type="entry name" value="AAA"/>
    <property type="match status" value="1"/>
</dbReference>
<dbReference type="InterPro" id="IPR000523">
    <property type="entry name" value="Mg_chelatse_chII-like_cat_dom"/>
</dbReference>
<dbReference type="GO" id="GO:0005524">
    <property type="term" value="F:ATP binding"/>
    <property type="evidence" value="ECO:0007669"/>
    <property type="project" value="UniProtKB-KW"/>
</dbReference>
<dbReference type="PRINTS" id="PR01657">
    <property type="entry name" value="MCMFAMILY"/>
</dbReference>